<dbReference type="InterPro" id="IPR017517">
    <property type="entry name" value="Maleyloyr_isom"/>
</dbReference>
<reference evidence="2 3" key="1">
    <citation type="submission" date="2018-10" db="EMBL/GenBank/DDBJ databases">
        <title>Kocuria sp. M5W7-7, whole genome shotgun sequence.</title>
        <authorList>
            <person name="Tuo L."/>
        </authorList>
    </citation>
    <scope>NUCLEOTIDE SEQUENCE [LARGE SCALE GENOMIC DNA]</scope>
    <source>
        <strain evidence="2 3">M5W7-7</strain>
    </source>
</reference>
<keyword evidence="2" id="KW-0413">Isomerase</keyword>
<evidence type="ECO:0000313" key="3">
    <source>
        <dbReference type="Proteomes" id="UP000270616"/>
    </source>
</evidence>
<dbReference type="EMBL" id="RKMF01000011">
    <property type="protein sequence ID" value="ROZ62681.1"/>
    <property type="molecule type" value="Genomic_DNA"/>
</dbReference>
<dbReference type="InterPro" id="IPR024344">
    <property type="entry name" value="MDMPI_metal-binding"/>
</dbReference>
<dbReference type="OrthoDB" id="5118203at2"/>
<keyword evidence="3" id="KW-1185">Reference proteome</keyword>
<evidence type="ECO:0000313" key="2">
    <source>
        <dbReference type="EMBL" id="ROZ62681.1"/>
    </source>
</evidence>
<proteinExistence type="predicted"/>
<sequence>MSEHSPARLQSDLARLSREVEQYLSTVESFHDDEFDRASLCEGWTRADVVAHVAVLSRRLVRLIDWAETGDEQKPYDSPEERAALIAETAALPRTELKVEARAAAQFFLENGQRLRGDLAAQEIAIGPKTFAATSLPAVLIAEIVVHHADLDTQWEVEEADPDSLLNAVESAVRTMRVKEAPGMTILTDERDEWVIGDGALRVEGDREGVLAWLARGDDSAIYLPEGAVAPELPRW</sequence>
<evidence type="ECO:0000259" key="1">
    <source>
        <dbReference type="Pfam" id="PF11716"/>
    </source>
</evidence>
<dbReference type="AlphaFoldDB" id="A0A3N3ZP30"/>
<dbReference type="Pfam" id="PF11716">
    <property type="entry name" value="MDMPI_N"/>
    <property type="match status" value="1"/>
</dbReference>
<dbReference type="Gene3D" id="1.20.120.450">
    <property type="entry name" value="dinb family like domain"/>
    <property type="match status" value="1"/>
</dbReference>
<feature type="domain" description="Mycothiol-dependent maleylpyruvate isomerase metal-binding" evidence="1">
    <location>
        <begin position="18"/>
        <end position="151"/>
    </location>
</feature>
<dbReference type="SUPFAM" id="SSF109854">
    <property type="entry name" value="DinB/YfiT-like putative metalloenzymes"/>
    <property type="match status" value="1"/>
</dbReference>
<name>A0A3N3ZP30_9MICC</name>
<protein>
    <submittedName>
        <fullName evidence="2">Maleylpyruvate isomerase family mycothiol-dependent enzyme</fullName>
    </submittedName>
</protein>
<dbReference type="Proteomes" id="UP000270616">
    <property type="component" value="Unassembled WGS sequence"/>
</dbReference>
<keyword evidence="2" id="KW-0670">Pyruvate</keyword>
<organism evidence="2 3">
    <name type="scientific">Kocuria soli</name>
    <dbReference type="NCBI Taxonomy" id="2485125"/>
    <lineage>
        <taxon>Bacteria</taxon>
        <taxon>Bacillati</taxon>
        <taxon>Actinomycetota</taxon>
        <taxon>Actinomycetes</taxon>
        <taxon>Micrococcales</taxon>
        <taxon>Micrococcaceae</taxon>
        <taxon>Kocuria</taxon>
    </lineage>
</organism>
<dbReference type="RefSeq" id="WP_123825541.1">
    <property type="nucleotide sequence ID" value="NZ_RKMF01000011.1"/>
</dbReference>
<comment type="caution">
    <text evidence="2">The sequence shown here is derived from an EMBL/GenBank/DDBJ whole genome shotgun (WGS) entry which is preliminary data.</text>
</comment>
<dbReference type="InterPro" id="IPR034660">
    <property type="entry name" value="DinB/YfiT-like"/>
</dbReference>
<accession>A0A3N3ZP30</accession>
<gene>
    <name evidence="2" type="ORF">EDL96_09445</name>
</gene>
<dbReference type="GO" id="GO:0016853">
    <property type="term" value="F:isomerase activity"/>
    <property type="evidence" value="ECO:0007669"/>
    <property type="project" value="UniProtKB-KW"/>
</dbReference>
<dbReference type="NCBIfam" id="TIGR03083">
    <property type="entry name" value="maleylpyruvate isomerase family mycothiol-dependent enzyme"/>
    <property type="match status" value="1"/>
</dbReference>
<dbReference type="GO" id="GO:0046872">
    <property type="term" value="F:metal ion binding"/>
    <property type="evidence" value="ECO:0007669"/>
    <property type="project" value="InterPro"/>
</dbReference>